<proteinExistence type="predicted"/>
<evidence type="ECO:0008006" key="3">
    <source>
        <dbReference type="Google" id="ProtNLM"/>
    </source>
</evidence>
<gene>
    <name evidence="1" type="ORF">SAMN05421730_1001619</name>
</gene>
<dbReference type="AlphaFoldDB" id="A0A1D3TPY3"/>
<sequence length="270" mass="31049">MEKGITEILEAIDKSRYVLIGIGEEFSAENADIEEYDLYKKFIEKKENEKAGAETDWIAAFLRNYYLKEKYRSGARDIRQLDAYQVLFEKVKAKDYFVVTTNSDGLILHGGFDPGRVVSPCGNRELLQCRDKCCNKVWDADSEEDRIIDAVRAEGTLISSLKKPGCPYCGGEAVMHTVKNENYFEDAYLPQWEKYTKWLQNTINRELCILELGVGFAFPTVIRWPFEKIAFINQKAHFFRVNSRLPQLTEELAEKGVSIAADPVEFIRNL</sequence>
<evidence type="ECO:0000313" key="1">
    <source>
        <dbReference type="EMBL" id="SCP95502.1"/>
    </source>
</evidence>
<dbReference type="STRING" id="1619234.SAMN05421730_1001619"/>
<dbReference type="InterPro" id="IPR029035">
    <property type="entry name" value="DHS-like_NAD/FAD-binding_dom"/>
</dbReference>
<dbReference type="Proteomes" id="UP000199315">
    <property type="component" value="Unassembled WGS sequence"/>
</dbReference>
<dbReference type="SUPFAM" id="SSF52467">
    <property type="entry name" value="DHS-like NAD/FAD-binding domain"/>
    <property type="match status" value="1"/>
</dbReference>
<accession>A0A1D3TPY3</accession>
<name>A0A1D3TPY3_9FIRM</name>
<protein>
    <recommendedName>
        <fullName evidence="3">NAD-dependent protein deacetylase, SIR2 family</fullName>
    </recommendedName>
</protein>
<evidence type="ECO:0000313" key="2">
    <source>
        <dbReference type="Proteomes" id="UP000199315"/>
    </source>
</evidence>
<reference evidence="1 2" key="1">
    <citation type="submission" date="2016-09" db="EMBL/GenBank/DDBJ databases">
        <authorList>
            <person name="Capua I."/>
            <person name="De Benedictis P."/>
            <person name="Joannis T."/>
            <person name="Lombin L.H."/>
            <person name="Cattoli G."/>
        </authorList>
    </citation>
    <scope>NUCLEOTIDE SEQUENCE [LARGE SCALE GENOMIC DNA]</scope>
    <source>
        <strain evidence="1 2">GluBS11</strain>
    </source>
</reference>
<dbReference type="OrthoDB" id="394960at2"/>
<dbReference type="RefSeq" id="WP_091229821.1">
    <property type="nucleotide sequence ID" value="NZ_FMKA01000001.1"/>
</dbReference>
<dbReference type="EMBL" id="FMKA01000001">
    <property type="protein sequence ID" value="SCP95502.1"/>
    <property type="molecule type" value="Genomic_DNA"/>
</dbReference>
<organism evidence="1 2">
    <name type="scientific">Anaerobium acetethylicum</name>
    <dbReference type="NCBI Taxonomy" id="1619234"/>
    <lineage>
        <taxon>Bacteria</taxon>
        <taxon>Bacillati</taxon>
        <taxon>Bacillota</taxon>
        <taxon>Clostridia</taxon>
        <taxon>Lachnospirales</taxon>
        <taxon>Lachnospiraceae</taxon>
        <taxon>Anaerobium</taxon>
    </lineage>
</organism>
<keyword evidence="2" id="KW-1185">Reference proteome</keyword>